<dbReference type="InterPro" id="IPR006637">
    <property type="entry name" value="ChW"/>
</dbReference>
<dbReference type="EMBL" id="QQAH01000020">
    <property type="protein sequence ID" value="RDD80110.1"/>
    <property type="molecule type" value="Genomic_DNA"/>
</dbReference>
<organism evidence="1 2">
    <name type="scientific">Dyella tabacisoli</name>
    <dbReference type="NCBI Taxonomy" id="2282381"/>
    <lineage>
        <taxon>Bacteria</taxon>
        <taxon>Pseudomonadati</taxon>
        <taxon>Pseudomonadota</taxon>
        <taxon>Gammaproteobacteria</taxon>
        <taxon>Lysobacterales</taxon>
        <taxon>Rhodanobacteraceae</taxon>
        <taxon>Dyella</taxon>
    </lineage>
</organism>
<proteinExistence type="predicted"/>
<evidence type="ECO:0000313" key="2">
    <source>
        <dbReference type="Proteomes" id="UP000253782"/>
    </source>
</evidence>
<protein>
    <submittedName>
        <fullName evidence="1">Uncharacterized protein</fullName>
    </submittedName>
</protein>
<accession>A0A369UKI5</accession>
<dbReference type="AlphaFoldDB" id="A0A369UKI5"/>
<dbReference type="OrthoDB" id="140255at135614"/>
<dbReference type="Pfam" id="PF07538">
    <property type="entry name" value="ChW"/>
    <property type="match status" value="1"/>
</dbReference>
<gene>
    <name evidence="1" type="ORF">DVJ77_18360</name>
</gene>
<reference evidence="1 2" key="1">
    <citation type="submission" date="2018-07" db="EMBL/GenBank/DDBJ databases">
        <title>Dyella tabacisoli L4-6T, whole genome shotgun sequence.</title>
        <authorList>
            <person name="Zhou X.-K."/>
            <person name="Li W.-J."/>
            <person name="Duan Y.-Q."/>
        </authorList>
    </citation>
    <scope>NUCLEOTIDE SEQUENCE [LARGE SCALE GENOMIC DNA]</scope>
    <source>
        <strain evidence="1 2">L4-6</strain>
    </source>
</reference>
<comment type="caution">
    <text evidence="1">The sequence shown here is derived from an EMBL/GenBank/DDBJ whole genome shotgun (WGS) entry which is preliminary data.</text>
</comment>
<sequence>MGDAGWINGGSLIGTREQGRVIEGFRIKLTGECLSEYGELYMAHVSGRGEDHGNDERDTVWLAYGEYCGRHGRQIEALVVQIVPRKPNFVRLVSKTTSSNRSPLNRLR</sequence>
<name>A0A369UKI5_9GAMM</name>
<dbReference type="RefSeq" id="WP_114846988.1">
    <property type="nucleotide sequence ID" value="NZ_JBHSPE010000010.1"/>
</dbReference>
<evidence type="ECO:0000313" key="1">
    <source>
        <dbReference type="EMBL" id="RDD80110.1"/>
    </source>
</evidence>
<dbReference type="Proteomes" id="UP000253782">
    <property type="component" value="Unassembled WGS sequence"/>
</dbReference>
<keyword evidence="2" id="KW-1185">Reference proteome</keyword>